<proteinExistence type="predicted"/>
<dbReference type="Proteomes" id="UP001642487">
    <property type="component" value="Chromosome 1"/>
</dbReference>
<gene>
    <name evidence="1" type="ORF">CITCOLO1_LOCUS854</name>
</gene>
<name>A0ABP0XN34_9ROSI</name>
<protein>
    <submittedName>
        <fullName evidence="1">Uncharacterized protein</fullName>
    </submittedName>
</protein>
<keyword evidence="2" id="KW-1185">Reference proteome</keyword>
<reference evidence="1 2" key="1">
    <citation type="submission" date="2024-03" db="EMBL/GenBank/DDBJ databases">
        <authorList>
            <person name="Gkanogiannis A."/>
            <person name="Becerra Lopez-Lavalle L."/>
        </authorList>
    </citation>
    <scope>NUCLEOTIDE SEQUENCE [LARGE SCALE GENOMIC DNA]</scope>
</reference>
<sequence>MVASVAILSEKNVPEICVDEKTKASGSDVIVSNKRSFVRLEEDMSTNFVNQVLSKTIASVINEVEAVRVRNVANGVVSQSKSFGKANKCSSFKCSTGVDEEVVDP</sequence>
<evidence type="ECO:0000313" key="1">
    <source>
        <dbReference type="EMBL" id="CAK9309294.1"/>
    </source>
</evidence>
<accession>A0ABP0XN34</accession>
<organism evidence="1 2">
    <name type="scientific">Citrullus colocynthis</name>
    <name type="common">colocynth</name>
    <dbReference type="NCBI Taxonomy" id="252529"/>
    <lineage>
        <taxon>Eukaryota</taxon>
        <taxon>Viridiplantae</taxon>
        <taxon>Streptophyta</taxon>
        <taxon>Embryophyta</taxon>
        <taxon>Tracheophyta</taxon>
        <taxon>Spermatophyta</taxon>
        <taxon>Magnoliopsida</taxon>
        <taxon>eudicotyledons</taxon>
        <taxon>Gunneridae</taxon>
        <taxon>Pentapetalae</taxon>
        <taxon>rosids</taxon>
        <taxon>fabids</taxon>
        <taxon>Cucurbitales</taxon>
        <taxon>Cucurbitaceae</taxon>
        <taxon>Benincaseae</taxon>
        <taxon>Citrullus</taxon>
    </lineage>
</organism>
<dbReference type="EMBL" id="OZ021735">
    <property type="protein sequence ID" value="CAK9309294.1"/>
    <property type="molecule type" value="Genomic_DNA"/>
</dbReference>
<evidence type="ECO:0000313" key="2">
    <source>
        <dbReference type="Proteomes" id="UP001642487"/>
    </source>
</evidence>